<evidence type="ECO:0000313" key="2">
    <source>
        <dbReference type="EMBL" id="KAL2543341.1"/>
    </source>
</evidence>
<evidence type="ECO:0000313" key="3">
    <source>
        <dbReference type="Proteomes" id="UP001604336"/>
    </source>
</evidence>
<feature type="compositionally biased region" description="Polar residues" evidence="1">
    <location>
        <begin position="964"/>
        <end position="988"/>
    </location>
</feature>
<feature type="region of interest" description="Disordered" evidence="1">
    <location>
        <begin position="962"/>
        <end position="988"/>
    </location>
</feature>
<feature type="compositionally biased region" description="Polar residues" evidence="1">
    <location>
        <begin position="284"/>
        <end position="310"/>
    </location>
</feature>
<dbReference type="Proteomes" id="UP001604336">
    <property type="component" value="Unassembled WGS sequence"/>
</dbReference>
<feature type="compositionally biased region" description="Low complexity" evidence="1">
    <location>
        <begin position="427"/>
        <end position="436"/>
    </location>
</feature>
<dbReference type="EMBL" id="JBFOLK010000001">
    <property type="protein sequence ID" value="KAL2543341.1"/>
    <property type="molecule type" value="Genomic_DNA"/>
</dbReference>
<feature type="compositionally biased region" description="Basic and acidic residues" evidence="1">
    <location>
        <begin position="11"/>
        <end position="20"/>
    </location>
</feature>
<feature type="compositionally biased region" description="Polar residues" evidence="1">
    <location>
        <begin position="238"/>
        <end position="259"/>
    </location>
</feature>
<accession>A0ABD1W144</accession>
<evidence type="ECO:0000256" key="1">
    <source>
        <dbReference type="SAM" id="MobiDB-lite"/>
    </source>
</evidence>
<feature type="compositionally biased region" description="Low complexity" evidence="1">
    <location>
        <begin position="159"/>
        <end position="177"/>
    </location>
</feature>
<reference evidence="3" key="1">
    <citation type="submission" date="2024-07" db="EMBL/GenBank/DDBJ databases">
        <title>Two chromosome-level genome assemblies of Korean endemic species Abeliophyllum distichum and Forsythia ovata (Oleaceae).</title>
        <authorList>
            <person name="Jang H."/>
        </authorList>
    </citation>
    <scope>NUCLEOTIDE SEQUENCE [LARGE SCALE GENOMIC DNA]</scope>
</reference>
<feature type="region of interest" description="Disordered" evidence="1">
    <location>
        <begin position="124"/>
        <end position="374"/>
    </location>
</feature>
<feature type="region of interest" description="Disordered" evidence="1">
    <location>
        <begin position="1"/>
        <end position="29"/>
    </location>
</feature>
<feature type="compositionally biased region" description="Basic residues" evidence="1">
    <location>
        <begin position="1094"/>
        <end position="1107"/>
    </location>
</feature>
<feature type="compositionally biased region" description="Low complexity" evidence="1">
    <location>
        <begin position="205"/>
        <end position="218"/>
    </location>
</feature>
<feature type="compositionally biased region" description="Polar residues" evidence="1">
    <location>
        <begin position="133"/>
        <end position="153"/>
    </location>
</feature>
<feature type="compositionally biased region" description="Polar residues" evidence="1">
    <location>
        <begin position="340"/>
        <end position="350"/>
    </location>
</feature>
<feature type="compositionally biased region" description="Acidic residues" evidence="1">
    <location>
        <begin position="447"/>
        <end position="457"/>
    </location>
</feature>
<comment type="caution">
    <text evidence="2">The sequence shown here is derived from an EMBL/GenBank/DDBJ whole genome shotgun (WGS) entry which is preliminary data.</text>
</comment>
<organism evidence="2 3">
    <name type="scientific">Abeliophyllum distichum</name>
    <dbReference type="NCBI Taxonomy" id="126358"/>
    <lineage>
        <taxon>Eukaryota</taxon>
        <taxon>Viridiplantae</taxon>
        <taxon>Streptophyta</taxon>
        <taxon>Embryophyta</taxon>
        <taxon>Tracheophyta</taxon>
        <taxon>Spermatophyta</taxon>
        <taxon>Magnoliopsida</taxon>
        <taxon>eudicotyledons</taxon>
        <taxon>Gunneridae</taxon>
        <taxon>Pentapetalae</taxon>
        <taxon>asterids</taxon>
        <taxon>lamiids</taxon>
        <taxon>Lamiales</taxon>
        <taxon>Oleaceae</taxon>
        <taxon>Forsythieae</taxon>
        <taxon>Abeliophyllum</taxon>
    </lineage>
</organism>
<keyword evidence="3" id="KW-1185">Reference proteome</keyword>
<feature type="compositionally biased region" description="Basic and acidic residues" evidence="1">
    <location>
        <begin position="1108"/>
        <end position="1117"/>
    </location>
</feature>
<dbReference type="AlphaFoldDB" id="A0ABD1W144"/>
<feature type="region of interest" description="Disordered" evidence="1">
    <location>
        <begin position="427"/>
        <end position="458"/>
    </location>
</feature>
<feature type="region of interest" description="Disordered" evidence="1">
    <location>
        <begin position="1090"/>
        <end position="1159"/>
    </location>
</feature>
<dbReference type="PANTHER" id="PTHR31949">
    <property type="entry name" value="GASTRIC MUCIN-LIKE PROTEIN"/>
    <property type="match status" value="1"/>
</dbReference>
<name>A0ABD1W144_9LAMI</name>
<protein>
    <submittedName>
        <fullName evidence="2">Uncharacterized protein</fullName>
    </submittedName>
</protein>
<feature type="compositionally biased region" description="Low complexity" evidence="1">
    <location>
        <begin position="318"/>
        <end position="328"/>
    </location>
</feature>
<gene>
    <name evidence="2" type="ORF">Adt_04319</name>
</gene>
<sequence>MPPSPAMRFSPRRELRAENHKRGRSLGSSIPYLEKDDDLALFNEVQNKEKDNFLLQSNDDFEDVFLTKLRYFSDHKGGISIPARGESSDLLNVEGDKNDYDWLITPPETPLFPSLDNETLTANLVQRGRPGTQPVSISRSSTMEKSYRSSRGSPSPHRLSLSPQSGNSTSQSRSRPSSELHLSPPPRLKHLTPVRRPSPPPSKPSAPAVRSSSPNPRRMSTGSAGAASPSRVKVASPVKTSRGNSASPKIRAWQSNIPGFSSEAPPNLRTSLADRPASYVRGSSPASRNGSRSGRESMSPTATRSVSSPYTPDRDLFSSHSKASVASSGDDDRESLKSIPVSTSDRSTPRNIGAIPNNRALGYSKKQTKIVSSSAPKRSFDLALRQMDHRKGPQNMFRPLLSSVPSSTFYAGKVSASHCSMISRNSSITTSSNASSDQGTSGAHDTEESEQNQDDVTSECVKGQYPEVHDEIFVLDQVDALNEVVGKKIHEGSPSSHYNKFIGNSLVNSQFVVAESCSQLDTTIDVATSSVVLDMKGDYSDADGLEVMEICSKCGLKFDSTEMLMEGDLKFCPECRSLEAPSTVTTLPRTMLVGEKALGDSVKILQHGSFEALECSAQVSEPLQVTSMGEARNDNLNKIPDEGQQCSLNFSPDNSLELLAVEEVELTIAEKQVTGLPSDGDTGHQQLEHVRDVPNSKVDVSEGAGISILLKRSSSGKGHIVQSKSFSATNIGYDDFSCVTDRIDSMRRSFGHGSTSITSSVDLGSSRQIETRIQRQLSSNKSDIENYRYEMPMKHKRSMSSLSGASNHTFKVQSVTANSHEDSFEVVSVNEEKDFREATCTNPQEQSLASEFTEEESTFANFESDKNFRTASESSGHVMNFHLGDTPSVSVSEFEEVASHEDGENISKNSSNPMDLQASSTLPEGFTLEEDAMSNLCADWVDVAELPNRSSLDAISEIEIKNGNIGTPDSQSDIDSTDSKSSLNDLQDSSVPAAYNNVITASVKESDPSDHACDILEESTVMLEDRGGIKSRSLTLEEATDTILFCSSIVHSLAYEAANIAIEKENSVLLVDLQPTVTLFGKANVDRRDIHSRAMGKRTSKSQKARQKKLETDKKLPPENNIESDEKTNVATTRNVGAPNTGDNTRPPKLESKCNCTIM</sequence>
<proteinExistence type="predicted"/>
<dbReference type="PANTHER" id="PTHR31949:SF3">
    <property type="entry name" value="RUN_FYVE DOMAIN PROTEIN"/>
    <property type="match status" value="1"/>
</dbReference>